<dbReference type="STRING" id="62062.ENSHHUP00000064679"/>
<dbReference type="InterPro" id="IPR036397">
    <property type="entry name" value="RNaseH_sf"/>
</dbReference>
<dbReference type="Ensembl" id="ENSHHUT00000066879.1">
    <property type="protein sequence ID" value="ENSHHUP00000064679.1"/>
    <property type="gene ID" value="ENSHHUG00000038199.1"/>
</dbReference>
<proteinExistence type="predicted"/>
<organism evidence="1 2">
    <name type="scientific">Hucho hucho</name>
    <name type="common">huchen</name>
    <dbReference type="NCBI Taxonomy" id="62062"/>
    <lineage>
        <taxon>Eukaryota</taxon>
        <taxon>Metazoa</taxon>
        <taxon>Chordata</taxon>
        <taxon>Craniata</taxon>
        <taxon>Vertebrata</taxon>
        <taxon>Euteleostomi</taxon>
        <taxon>Actinopterygii</taxon>
        <taxon>Neopterygii</taxon>
        <taxon>Teleostei</taxon>
        <taxon>Protacanthopterygii</taxon>
        <taxon>Salmoniformes</taxon>
        <taxon>Salmonidae</taxon>
        <taxon>Salmoninae</taxon>
        <taxon>Hucho</taxon>
    </lineage>
</organism>
<keyword evidence="2" id="KW-1185">Reference proteome</keyword>
<evidence type="ECO:0000313" key="1">
    <source>
        <dbReference type="Ensembl" id="ENSHHUP00000064679.1"/>
    </source>
</evidence>
<reference evidence="1" key="2">
    <citation type="submission" date="2025-08" db="UniProtKB">
        <authorList>
            <consortium name="Ensembl"/>
        </authorList>
    </citation>
    <scope>IDENTIFICATION</scope>
</reference>
<dbReference type="Gene3D" id="3.30.420.10">
    <property type="entry name" value="Ribonuclease H-like superfamily/Ribonuclease H"/>
    <property type="match status" value="1"/>
</dbReference>
<dbReference type="Proteomes" id="UP000314982">
    <property type="component" value="Unassembled WGS sequence"/>
</dbReference>
<dbReference type="GO" id="GO:0003676">
    <property type="term" value="F:nucleic acid binding"/>
    <property type="evidence" value="ECO:0007669"/>
    <property type="project" value="InterPro"/>
</dbReference>
<name>A0A4W5PW87_9TELE</name>
<dbReference type="AlphaFoldDB" id="A0A4W5PW87"/>
<dbReference type="GeneTree" id="ENSGT00970000196811"/>
<reference evidence="2" key="1">
    <citation type="submission" date="2018-06" db="EMBL/GenBank/DDBJ databases">
        <title>Genome assembly of Danube salmon.</title>
        <authorList>
            <person name="Macqueen D.J."/>
            <person name="Gundappa M.K."/>
        </authorList>
    </citation>
    <scope>NUCLEOTIDE SEQUENCE [LARGE SCALE GENOMIC DNA]</scope>
</reference>
<sequence>MLTPLQTKLYLPECIVSTVQFGGGGIMVWGCFSWFGLGTLVPVKGNLNATAYILDNSVLPTL</sequence>
<evidence type="ECO:0000313" key="2">
    <source>
        <dbReference type="Proteomes" id="UP000314982"/>
    </source>
</evidence>
<protein>
    <submittedName>
        <fullName evidence="1">Uncharacterized protein</fullName>
    </submittedName>
</protein>
<accession>A0A4W5PW87</accession>
<reference evidence="1" key="3">
    <citation type="submission" date="2025-09" db="UniProtKB">
        <authorList>
            <consortium name="Ensembl"/>
        </authorList>
    </citation>
    <scope>IDENTIFICATION</scope>
</reference>